<evidence type="ECO:0000256" key="6">
    <source>
        <dbReference type="SAM" id="MobiDB-lite"/>
    </source>
</evidence>
<keyword evidence="4" id="KW-1003">Cell membrane</keyword>
<keyword evidence="2 4" id="KW-0456">Lyase</keyword>
<accession>A0A4R6DPP6</accession>
<evidence type="ECO:0000256" key="4">
    <source>
        <dbReference type="HAMAP-Rule" id="MF_02071"/>
    </source>
</evidence>
<evidence type="ECO:0000256" key="1">
    <source>
        <dbReference type="ARBA" id="ARBA00022729"/>
    </source>
</evidence>
<dbReference type="PANTHER" id="PTHR34183">
    <property type="entry name" value="ENDOLYTIC PEPTIDOGLYCAN TRANSGLYCOSYLASE RLPA"/>
    <property type="match status" value="1"/>
</dbReference>
<feature type="compositionally biased region" description="Low complexity" evidence="6">
    <location>
        <begin position="246"/>
        <end position="258"/>
    </location>
</feature>
<dbReference type="SUPFAM" id="SSF110997">
    <property type="entry name" value="Sporulation related repeat"/>
    <property type="match status" value="1"/>
</dbReference>
<dbReference type="Pfam" id="PF05036">
    <property type="entry name" value="SPOR"/>
    <property type="match status" value="1"/>
</dbReference>
<comment type="subcellular location">
    <subcellularLocation>
        <location evidence="4">Cell membrane</location>
        <topology evidence="4">Lipid-anchor</topology>
    </subcellularLocation>
</comment>
<organism evidence="9 10">
    <name type="scientific">Azoarcus indigens</name>
    <dbReference type="NCBI Taxonomy" id="29545"/>
    <lineage>
        <taxon>Bacteria</taxon>
        <taxon>Pseudomonadati</taxon>
        <taxon>Pseudomonadota</taxon>
        <taxon>Betaproteobacteria</taxon>
        <taxon>Rhodocyclales</taxon>
        <taxon>Zoogloeaceae</taxon>
        <taxon>Azoarcus</taxon>
    </lineage>
</organism>
<evidence type="ECO:0000313" key="10">
    <source>
        <dbReference type="Proteomes" id="UP000295129"/>
    </source>
</evidence>
<dbReference type="HAMAP" id="MF_02071">
    <property type="entry name" value="RlpA"/>
    <property type="match status" value="1"/>
</dbReference>
<keyword evidence="1 7" id="KW-0732">Signal</keyword>
<dbReference type="PANTHER" id="PTHR34183:SF1">
    <property type="entry name" value="ENDOLYTIC PEPTIDOGLYCAN TRANSGLYCOSYLASE RLPA"/>
    <property type="match status" value="1"/>
</dbReference>
<dbReference type="AlphaFoldDB" id="A0A4R6DPP6"/>
<dbReference type="InterPro" id="IPR036680">
    <property type="entry name" value="SPOR-like_sf"/>
</dbReference>
<comment type="function">
    <text evidence="4">Lytic transglycosylase with a strong preference for naked glycan strands that lack stem peptides.</text>
</comment>
<name>A0A4R6DPP6_9RHOO</name>
<feature type="domain" description="SPOR" evidence="8">
    <location>
        <begin position="271"/>
        <end position="350"/>
    </location>
</feature>
<proteinExistence type="inferred from homology"/>
<dbReference type="RefSeq" id="WP_133594498.1">
    <property type="nucleotide sequence ID" value="NZ_SNVV01000023.1"/>
</dbReference>
<dbReference type="Gene3D" id="2.40.40.10">
    <property type="entry name" value="RlpA-like domain"/>
    <property type="match status" value="1"/>
</dbReference>
<feature type="chain" id="PRO_5021051660" description="Endolytic peptidoglycan transglycosylase RlpA" evidence="7">
    <location>
        <begin position="37"/>
        <end position="350"/>
    </location>
</feature>
<feature type="region of interest" description="Disordered" evidence="6">
    <location>
        <begin position="238"/>
        <end position="268"/>
    </location>
</feature>
<dbReference type="GO" id="GO:0000270">
    <property type="term" value="P:peptidoglycan metabolic process"/>
    <property type="evidence" value="ECO:0007669"/>
    <property type="project" value="UniProtKB-UniRule"/>
</dbReference>
<dbReference type="Proteomes" id="UP000295129">
    <property type="component" value="Unassembled WGS sequence"/>
</dbReference>
<gene>
    <name evidence="4" type="primary">rlpA</name>
    <name evidence="9" type="ORF">C7389_12369</name>
</gene>
<dbReference type="FunFam" id="2.40.40.10:FF:000003">
    <property type="entry name" value="Endolytic peptidoglycan transglycosylase RlpA"/>
    <property type="match status" value="1"/>
</dbReference>
<dbReference type="EC" id="4.2.2.-" evidence="4"/>
<keyword evidence="3 4" id="KW-0961">Cell wall biogenesis/degradation</keyword>
<keyword evidence="4 9" id="KW-0449">Lipoprotein</keyword>
<dbReference type="Gene3D" id="3.30.70.1070">
    <property type="entry name" value="Sporulation related repeat"/>
    <property type="match status" value="1"/>
</dbReference>
<dbReference type="GO" id="GO:0008932">
    <property type="term" value="F:lytic endotransglycosylase activity"/>
    <property type="evidence" value="ECO:0007669"/>
    <property type="project" value="UniProtKB-UniRule"/>
</dbReference>
<protein>
    <recommendedName>
        <fullName evidence="4">Endolytic peptidoglycan transglycosylase RlpA</fullName>
        <ecNumber evidence="4">4.2.2.-</ecNumber>
    </recommendedName>
</protein>
<feature type="compositionally biased region" description="Polar residues" evidence="6">
    <location>
        <begin position="45"/>
        <end position="54"/>
    </location>
</feature>
<dbReference type="EMBL" id="SNVV01000023">
    <property type="protein sequence ID" value="TDN46995.1"/>
    <property type="molecule type" value="Genomic_DNA"/>
</dbReference>
<sequence length="350" mass="36813">MTTLRPSAALVAGARRNAAFRSASPLSLLCAATACALLSACGSTPTRAPDSTASGSGGPRGEAPATPPKATTRRGGGYYKDDGPDDIPPDNLELIPDAQPKLEPLHRFANRPYNVFGQNYVPATVLAPYRERGVASWYGRRFHGQATSSGEPYDMYAMTAAHPTLPIPSYARVTNVATGRSVVVRINDRGPFHKGRVMDLSYTAAYKLGYVNSGSTEVEVEQILPGELPMYADTDPVPPLPGRGGPSAAQLAPLAGAPGESGEPALKPPSSATGTGIFLQLGAFSSRDNAEGFRDTVAKELAAFAQSLELYADGGRFRLHAGPYASVDEARSAADRIAAVLKLKPFVVQR</sequence>
<keyword evidence="4" id="KW-0472">Membrane</keyword>
<dbReference type="OrthoDB" id="9779128at2"/>
<dbReference type="GO" id="GO:0042834">
    <property type="term" value="F:peptidoglycan binding"/>
    <property type="evidence" value="ECO:0007669"/>
    <property type="project" value="InterPro"/>
</dbReference>
<feature type="signal peptide" evidence="7">
    <location>
        <begin position="1"/>
        <end position="36"/>
    </location>
</feature>
<feature type="region of interest" description="Disordered" evidence="6">
    <location>
        <begin position="45"/>
        <end position="87"/>
    </location>
</feature>
<dbReference type="PROSITE" id="PS51724">
    <property type="entry name" value="SPOR"/>
    <property type="match status" value="1"/>
</dbReference>
<evidence type="ECO:0000259" key="8">
    <source>
        <dbReference type="PROSITE" id="PS51724"/>
    </source>
</evidence>
<dbReference type="InterPro" id="IPR009009">
    <property type="entry name" value="RlpA-like_DPBB"/>
</dbReference>
<reference evidence="9 10" key="1">
    <citation type="submission" date="2019-03" db="EMBL/GenBank/DDBJ databases">
        <title>Genomic Encyclopedia of Type Strains, Phase IV (KMG-IV): sequencing the most valuable type-strain genomes for metagenomic binning, comparative biology and taxonomic classification.</title>
        <authorList>
            <person name="Goeker M."/>
        </authorList>
    </citation>
    <scope>NUCLEOTIDE SEQUENCE [LARGE SCALE GENOMIC DNA]</scope>
    <source>
        <strain evidence="9 10">DSM 12121</strain>
    </source>
</reference>
<comment type="similarity">
    <text evidence="4 5">Belongs to the RlpA family.</text>
</comment>
<dbReference type="GO" id="GO:0005886">
    <property type="term" value="C:plasma membrane"/>
    <property type="evidence" value="ECO:0007669"/>
    <property type="project" value="UniProtKB-SubCell"/>
</dbReference>
<dbReference type="InterPro" id="IPR034718">
    <property type="entry name" value="RlpA"/>
</dbReference>
<comment type="caution">
    <text evidence="9">The sequence shown here is derived from an EMBL/GenBank/DDBJ whole genome shotgun (WGS) entry which is preliminary data.</text>
</comment>
<dbReference type="SUPFAM" id="SSF50685">
    <property type="entry name" value="Barwin-like endoglucanases"/>
    <property type="match status" value="1"/>
</dbReference>
<dbReference type="Pfam" id="PF03330">
    <property type="entry name" value="DPBB_1"/>
    <property type="match status" value="1"/>
</dbReference>
<keyword evidence="4" id="KW-0564">Palmitate</keyword>
<dbReference type="NCBIfam" id="TIGR00413">
    <property type="entry name" value="rlpA"/>
    <property type="match status" value="1"/>
</dbReference>
<evidence type="ECO:0000256" key="5">
    <source>
        <dbReference type="RuleBase" id="RU003495"/>
    </source>
</evidence>
<dbReference type="GO" id="GO:0071555">
    <property type="term" value="P:cell wall organization"/>
    <property type="evidence" value="ECO:0007669"/>
    <property type="project" value="UniProtKB-KW"/>
</dbReference>
<evidence type="ECO:0000256" key="3">
    <source>
        <dbReference type="ARBA" id="ARBA00023316"/>
    </source>
</evidence>
<dbReference type="InterPro" id="IPR007730">
    <property type="entry name" value="SPOR-like_dom"/>
</dbReference>
<keyword evidence="10" id="KW-1185">Reference proteome</keyword>
<dbReference type="InterPro" id="IPR012997">
    <property type="entry name" value="RplA"/>
</dbReference>
<dbReference type="CDD" id="cd22268">
    <property type="entry name" value="DPBB_RlpA-like"/>
    <property type="match status" value="1"/>
</dbReference>
<evidence type="ECO:0000256" key="7">
    <source>
        <dbReference type="SAM" id="SignalP"/>
    </source>
</evidence>
<dbReference type="InterPro" id="IPR036908">
    <property type="entry name" value="RlpA-like_sf"/>
</dbReference>
<evidence type="ECO:0000313" key="9">
    <source>
        <dbReference type="EMBL" id="TDN46995.1"/>
    </source>
</evidence>
<dbReference type="PROSITE" id="PS51257">
    <property type="entry name" value="PROKAR_LIPOPROTEIN"/>
    <property type="match status" value="1"/>
</dbReference>
<evidence type="ECO:0000256" key="2">
    <source>
        <dbReference type="ARBA" id="ARBA00023239"/>
    </source>
</evidence>